<dbReference type="GO" id="GO:0006515">
    <property type="term" value="P:protein quality control for misfolded or incompletely synthesized proteins"/>
    <property type="evidence" value="ECO:0007669"/>
    <property type="project" value="TreeGrafter"/>
</dbReference>
<dbReference type="InterPro" id="IPR029045">
    <property type="entry name" value="ClpP/crotonase-like_dom_sf"/>
</dbReference>
<evidence type="ECO:0000256" key="3">
    <source>
        <dbReference type="ARBA" id="ARBA00022825"/>
    </source>
</evidence>
<dbReference type="PANTHER" id="PTHR10381">
    <property type="entry name" value="ATP-DEPENDENT CLP PROTEASE PROTEOLYTIC SUBUNIT"/>
    <property type="match status" value="1"/>
</dbReference>
<dbReference type="RefSeq" id="WP_282583312.1">
    <property type="nucleotide sequence ID" value="NZ_JAMOIM010000001.1"/>
</dbReference>
<keyword evidence="2" id="KW-0378">Hydrolase</keyword>
<dbReference type="AlphaFoldDB" id="A0AA42CL33"/>
<protein>
    <submittedName>
        <fullName evidence="4">Clp protease ClpP</fullName>
    </submittedName>
</protein>
<dbReference type="GO" id="GO:0051117">
    <property type="term" value="F:ATPase binding"/>
    <property type="evidence" value="ECO:0007669"/>
    <property type="project" value="TreeGrafter"/>
</dbReference>
<dbReference type="CDD" id="cd07016">
    <property type="entry name" value="S14_ClpP_1"/>
    <property type="match status" value="1"/>
</dbReference>
<evidence type="ECO:0000313" key="4">
    <source>
        <dbReference type="EMBL" id="MCW6506977.1"/>
    </source>
</evidence>
<dbReference type="InterPro" id="IPR023562">
    <property type="entry name" value="ClpP/TepA"/>
</dbReference>
<dbReference type="NCBIfam" id="NF045542">
    <property type="entry name" value="Clp_rel_HeadMat"/>
    <property type="match status" value="1"/>
</dbReference>
<name>A0AA42CL33_9HYPH</name>
<keyword evidence="5" id="KW-1185">Reference proteome</keyword>
<dbReference type="PANTHER" id="PTHR10381:SF70">
    <property type="entry name" value="ATP-DEPENDENT CLP PROTEASE PROTEOLYTIC SUBUNIT"/>
    <property type="match status" value="1"/>
</dbReference>
<dbReference type="GO" id="GO:0009368">
    <property type="term" value="C:endopeptidase Clp complex"/>
    <property type="evidence" value="ECO:0007669"/>
    <property type="project" value="TreeGrafter"/>
</dbReference>
<reference evidence="4" key="1">
    <citation type="submission" date="2022-05" db="EMBL/GenBank/DDBJ databases">
        <authorList>
            <person name="Pankratov T."/>
        </authorList>
    </citation>
    <scope>NUCLEOTIDE SEQUENCE</scope>
    <source>
        <strain evidence="4">BP6-180914</strain>
    </source>
</reference>
<evidence type="ECO:0000256" key="1">
    <source>
        <dbReference type="ARBA" id="ARBA00022670"/>
    </source>
</evidence>
<dbReference type="GO" id="GO:0004176">
    <property type="term" value="F:ATP-dependent peptidase activity"/>
    <property type="evidence" value="ECO:0007669"/>
    <property type="project" value="TreeGrafter"/>
</dbReference>
<accession>A0AA42CL33</accession>
<dbReference type="Proteomes" id="UP001165667">
    <property type="component" value="Unassembled WGS sequence"/>
</dbReference>
<dbReference type="GO" id="GO:0004252">
    <property type="term" value="F:serine-type endopeptidase activity"/>
    <property type="evidence" value="ECO:0007669"/>
    <property type="project" value="TreeGrafter"/>
</dbReference>
<proteinExistence type="predicted"/>
<comment type="caution">
    <text evidence="4">The sequence shown here is derived from an EMBL/GenBank/DDBJ whole genome shotgun (WGS) entry which is preliminary data.</text>
</comment>
<keyword evidence="3" id="KW-0720">Serine protease</keyword>
<evidence type="ECO:0000313" key="5">
    <source>
        <dbReference type="Proteomes" id="UP001165667"/>
    </source>
</evidence>
<dbReference type="Gene3D" id="3.90.226.10">
    <property type="entry name" value="2-enoyl-CoA Hydratase, Chain A, domain 1"/>
    <property type="match status" value="1"/>
</dbReference>
<gene>
    <name evidence="4" type="ORF">M8523_02955</name>
</gene>
<organism evidence="4 5">
    <name type="scientific">Lichenifustis flavocetrariae</name>
    <dbReference type="NCBI Taxonomy" id="2949735"/>
    <lineage>
        <taxon>Bacteria</taxon>
        <taxon>Pseudomonadati</taxon>
        <taxon>Pseudomonadota</taxon>
        <taxon>Alphaproteobacteria</taxon>
        <taxon>Hyphomicrobiales</taxon>
        <taxon>Lichenihabitantaceae</taxon>
        <taxon>Lichenifustis</taxon>
    </lineage>
</organism>
<dbReference type="Pfam" id="PF00574">
    <property type="entry name" value="CLP_protease"/>
    <property type="match status" value="1"/>
</dbReference>
<dbReference type="EMBL" id="JAMOIM010000001">
    <property type="protein sequence ID" value="MCW6506977.1"/>
    <property type="molecule type" value="Genomic_DNA"/>
</dbReference>
<dbReference type="SUPFAM" id="SSF52096">
    <property type="entry name" value="ClpP/crotonase"/>
    <property type="match status" value="1"/>
</dbReference>
<evidence type="ECO:0000256" key="2">
    <source>
        <dbReference type="ARBA" id="ARBA00022801"/>
    </source>
</evidence>
<keyword evidence="1 4" id="KW-0645">Protease</keyword>
<sequence>MPVTTISGELYLDGDVGDCGFADFFTAKEVAQALAGLGTRAPAKVRLNSGGGIATEGPAIAAAFRAHKPGVYVTIEGVAASAATIAACAATRCTIGFGSLFMIHEASGLTLGPADSHRDMAQQLDIMNDTMAASYAARTKRPASEMRAMMKSETWMSAETAVAYGFCDAIVGAPSDHPAFARFDYGKYKHAPASILSQARRVGMAKVSAQVEQERAAQIADACLEAGLPEMTSELIKAPISVAEARNRAAKVRSSREARAMSRASMEKIIRQRGEEPVKLRR</sequence>